<feature type="transmembrane region" description="Helical" evidence="1">
    <location>
        <begin position="201"/>
        <end position="219"/>
    </location>
</feature>
<feature type="transmembrane region" description="Helical" evidence="1">
    <location>
        <begin position="176"/>
        <end position="195"/>
    </location>
</feature>
<evidence type="ECO:0000313" key="2">
    <source>
        <dbReference type="EMBL" id="MCF2872351.1"/>
    </source>
</evidence>
<gene>
    <name evidence="2" type="ORF">L0664_14850</name>
</gene>
<feature type="transmembrane region" description="Helical" evidence="1">
    <location>
        <begin position="143"/>
        <end position="164"/>
    </location>
</feature>
<accession>A0ABS9CZK5</accession>
<sequence length="290" mass="31165">MLAFSEFFFFNEGSVRHFLEAPGAIGKALHISELILFYCLPGSLLLALEPMMTTWPRTILAGAFVGWSIEAAMVPVAYENVPFSFFWTSVSWHALIDVCLGWVVLRRIFGTGKTLTKVFGAVTLGCLTALWSTWAWADLALEAGQFAEIIAVGLALQAAGYLLSGRSAKQPVLGRTGFWFAIGINLACWALWAAIFLPVSIGLLVLATLNGLLLMGASAGESIQTSNKLGLHGLLPLLLALPGGVLGYWMIKITGYSNEIGELAVLLVAFGGILIYAIAAISALRDRVRK</sequence>
<keyword evidence="3" id="KW-1185">Reference proteome</keyword>
<dbReference type="Proteomes" id="UP001200557">
    <property type="component" value="Unassembled WGS sequence"/>
</dbReference>
<feature type="transmembrane region" description="Helical" evidence="1">
    <location>
        <begin position="117"/>
        <end position="137"/>
    </location>
</feature>
<evidence type="ECO:0000313" key="3">
    <source>
        <dbReference type="Proteomes" id="UP001200557"/>
    </source>
</evidence>
<keyword evidence="1" id="KW-0472">Membrane</keyword>
<comment type="caution">
    <text evidence="2">The sequence shown here is derived from an EMBL/GenBank/DDBJ whole genome shotgun (WGS) entry which is preliminary data.</text>
</comment>
<organism evidence="2 3">
    <name type="scientific">Octadecabacter dasysiphoniae</name>
    <dbReference type="NCBI Taxonomy" id="2909341"/>
    <lineage>
        <taxon>Bacteria</taxon>
        <taxon>Pseudomonadati</taxon>
        <taxon>Pseudomonadota</taxon>
        <taxon>Alphaproteobacteria</taxon>
        <taxon>Rhodobacterales</taxon>
        <taxon>Roseobacteraceae</taxon>
        <taxon>Octadecabacter</taxon>
    </lineage>
</organism>
<evidence type="ECO:0000256" key="1">
    <source>
        <dbReference type="SAM" id="Phobius"/>
    </source>
</evidence>
<dbReference type="RefSeq" id="WP_235226682.1">
    <property type="nucleotide sequence ID" value="NZ_JAKGAQ010000004.1"/>
</dbReference>
<feature type="transmembrane region" description="Helical" evidence="1">
    <location>
        <begin position="28"/>
        <end position="47"/>
    </location>
</feature>
<feature type="transmembrane region" description="Helical" evidence="1">
    <location>
        <begin position="59"/>
        <end position="78"/>
    </location>
</feature>
<name>A0ABS9CZK5_9RHOB</name>
<feature type="transmembrane region" description="Helical" evidence="1">
    <location>
        <begin position="231"/>
        <end position="251"/>
    </location>
</feature>
<keyword evidence="1" id="KW-0812">Transmembrane</keyword>
<proteinExistence type="predicted"/>
<feature type="transmembrane region" description="Helical" evidence="1">
    <location>
        <begin position="263"/>
        <end position="284"/>
    </location>
</feature>
<feature type="transmembrane region" description="Helical" evidence="1">
    <location>
        <begin position="84"/>
        <end position="105"/>
    </location>
</feature>
<keyword evidence="1" id="KW-1133">Transmembrane helix</keyword>
<reference evidence="2 3" key="1">
    <citation type="submission" date="2022-01" db="EMBL/GenBank/DDBJ databases">
        <title>Octadecabacter sp. nov., isolated from a marine alga.</title>
        <authorList>
            <person name="Jin M.S."/>
            <person name="Kim H.M."/>
            <person name="Han D.M."/>
            <person name="Jung J.J."/>
            <person name="Jeon C.O."/>
        </authorList>
    </citation>
    <scope>NUCLEOTIDE SEQUENCE [LARGE SCALE GENOMIC DNA]</scope>
    <source>
        <strain evidence="2 3">G9-8</strain>
    </source>
</reference>
<dbReference type="EMBL" id="JAKGAQ010000004">
    <property type="protein sequence ID" value="MCF2872351.1"/>
    <property type="molecule type" value="Genomic_DNA"/>
</dbReference>
<protein>
    <submittedName>
        <fullName evidence="2">Uncharacterized protein</fullName>
    </submittedName>
</protein>